<dbReference type="PROSITE" id="PS51257">
    <property type="entry name" value="PROKAR_LIPOPROTEIN"/>
    <property type="match status" value="1"/>
</dbReference>
<proteinExistence type="predicted"/>
<feature type="chain" id="PRO_5003527824" evidence="1">
    <location>
        <begin position="24"/>
        <end position="181"/>
    </location>
</feature>
<protein>
    <submittedName>
        <fullName evidence="2">Uncharacterized protein</fullName>
    </submittedName>
</protein>
<reference evidence="2" key="2">
    <citation type="submission" date="2013-03" db="EMBL/GenBank/DDBJ databases">
        <title>The Genome Sequence of Oribacterium sp. ACB1.</title>
        <authorList>
            <consortium name="The Broad Institute Genomics Platform"/>
            <consortium name="The Broad Institute Genome Sequencing Center for Infectious Disease"/>
            <person name="Earl A."/>
            <person name="Ward D."/>
            <person name="Feldgarden M."/>
            <person name="Gevers D."/>
            <person name="Sizova M."/>
            <person name="Hazen A."/>
            <person name="Epstein S."/>
            <person name="Walker B."/>
            <person name="Young S."/>
            <person name="Zeng Q."/>
            <person name="Gargeya S."/>
            <person name="Fitzgerald M."/>
            <person name="Haas B."/>
            <person name="Abouelleil A."/>
            <person name="Allen A.W."/>
            <person name="Alvarado L."/>
            <person name="Arachchi H.M."/>
            <person name="Berlin A.M."/>
            <person name="Chapman S.B."/>
            <person name="Gainer-Dewar J."/>
            <person name="Goldberg J."/>
            <person name="Griggs A."/>
            <person name="Gujja S."/>
            <person name="Hansen M."/>
            <person name="Howarth C."/>
            <person name="Imamovic A."/>
            <person name="Ireland A."/>
            <person name="Larimer J."/>
            <person name="McCowan C."/>
            <person name="Murphy C."/>
            <person name="Pearson M."/>
            <person name="Poon T.W."/>
            <person name="Priest M."/>
            <person name="Roberts A."/>
            <person name="Saif S."/>
            <person name="Shea T."/>
            <person name="Sisk P."/>
            <person name="Sykes S."/>
            <person name="Wortman J."/>
            <person name="Nusbaum C."/>
            <person name="Birren B."/>
        </authorList>
    </citation>
    <scope>NUCLEOTIDE SEQUENCE [LARGE SCALE GENOMIC DNA]</scope>
    <source>
        <strain evidence="2">ACB1</strain>
    </source>
</reference>
<name>G9WK59_9FIRM</name>
<dbReference type="AlphaFoldDB" id="G9WK59"/>
<organism evidence="2 3">
    <name type="scientific">Oribacterium parvum ACB1</name>
    <dbReference type="NCBI Taxonomy" id="796943"/>
    <lineage>
        <taxon>Bacteria</taxon>
        <taxon>Bacillati</taxon>
        <taxon>Bacillota</taxon>
        <taxon>Clostridia</taxon>
        <taxon>Lachnospirales</taxon>
        <taxon>Lachnospiraceae</taxon>
        <taxon>Oribacterium</taxon>
    </lineage>
</organism>
<evidence type="ECO:0000256" key="1">
    <source>
        <dbReference type="SAM" id="SignalP"/>
    </source>
</evidence>
<evidence type="ECO:0000313" key="3">
    <source>
        <dbReference type="Proteomes" id="UP000018461"/>
    </source>
</evidence>
<evidence type="ECO:0000313" key="2">
    <source>
        <dbReference type="EMBL" id="EHL14256.1"/>
    </source>
</evidence>
<comment type="caution">
    <text evidence="2">The sequence shown here is derived from an EMBL/GenBank/DDBJ whole genome shotgun (WGS) entry which is preliminary data.</text>
</comment>
<reference evidence="2" key="1">
    <citation type="submission" date="2011-08" db="EMBL/GenBank/DDBJ databases">
        <authorList>
            <consortium name="The Broad Institute Genome Sequencing Platform"/>
            <person name="Earl A."/>
            <person name="Ward D."/>
            <person name="Feldgarden M."/>
            <person name="Gevers D."/>
            <person name="Sizova M."/>
            <person name="Hazen A."/>
            <person name="Epstein S."/>
            <person name="Young S.K."/>
            <person name="Zeng Q."/>
            <person name="Gargeya S."/>
            <person name="Fitzgerald M."/>
            <person name="Haas B."/>
            <person name="Abouelleil A."/>
            <person name="Alvarado L."/>
            <person name="Arachchi H.M."/>
            <person name="Berlin A."/>
            <person name="Brown A."/>
            <person name="Chapman S.B."/>
            <person name="Chen Z."/>
            <person name="Dunbar C."/>
            <person name="Freedman E."/>
            <person name="Gearin G."/>
            <person name="Gellesch M."/>
            <person name="Goldberg J."/>
            <person name="Griggs A."/>
            <person name="Gujja S."/>
            <person name="Heiman D."/>
            <person name="Howarth C."/>
            <person name="Larson L."/>
            <person name="Lui A."/>
            <person name="MacDonald P.J.P."/>
            <person name="Montmayeur A."/>
            <person name="Murphy C."/>
            <person name="Neiman D."/>
            <person name="Pearson M."/>
            <person name="Priest M."/>
            <person name="Roberts A."/>
            <person name="Saif S."/>
            <person name="Shea T."/>
            <person name="Shenoy N."/>
            <person name="Sisk P."/>
            <person name="Stolte C."/>
            <person name="Sykes S."/>
            <person name="Wortman J."/>
            <person name="Nusbaum C."/>
            <person name="Birren B."/>
        </authorList>
    </citation>
    <scope>NUCLEOTIDE SEQUENCE</scope>
    <source>
        <strain evidence="2">ACB1</strain>
    </source>
</reference>
<dbReference type="HOGENOM" id="CLU_1592923_0_0_9"/>
<sequence length="181" mass="20694">MFRKIVLSVLALMVFSCGLIAYAGEKKAIEIDVPYVEGKVNDPVSKSARTAYIVTENPTLSFSLENGKKVEVMSYCNEYLEGEDRGIRNRLMGKTLLDGEKFTLLPEEEYESAKNNGSLYNTADRCYVLRIYNEGTENYDEIYFGIVEEDIFKDFQEKAKERETLLQKRIRELGPAAARKN</sequence>
<dbReference type="RefSeq" id="WP_009533973.1">
    <property type="nucleotide sequence ID" value="NZ_KE148312.1"/>
</dbReference>
<gene>
    <name evidence="2" type="ORF">HMPREF9625_00099</name>
</gene>
<accession>G9WK59</accession>
<dbReference type="EMBL" id="AFZC02000003">
    <property type="protein sequence ID" value="EHL14256.1"/>
    <property type="molecule type" value="Genomic_DNA"/>
</dbReference>
<dbReference type="Proteomes" id="UP000018461">
    <property type="component" value="Unassembled WGS sequence"/>
</dbReference>
<keyword evidence="3" id="KW-1185">Reference proteome</keyword>
<feature type="signal peptide" evidence="1">
    <location>
        <begin position="1"/>
        <end position="23"/>
    </location>
</feature>
<keyword evidence="1" id="KW-0732">Signal</keyword>
<dbReference type="PATRIC" id="fig|796943.3.peg.110"/>